<dbReference type="Proteomes" id="UP000261600">
    <property type="component" value="Unplaced"/>
</dbReference>
<proteinExistence type="predicted"/>
<evidence type="ECO:0008006" key="4">
    <source>
        <dbReference type="Google" id="ProtNLM"/>
    </source>
</evidence>
<reference evidence="2" key="2">
    <citation type="submission" date="2025-09" db="UniProtKB">
        <authorList>
            <consortium name="Ensembl"/>
        </authorList>
    </citation>
    <scope>IDENTIFICATION</scope>
</reference>
<evidence type="ECO:0000313" key="2">
    <source>
        <dbReference type="Ensembl" id="ENSMALP00000005073.1"/>
    </source>
</evidence>
<evidence type="ECO:0000313" key="3">
    <source>
        <dbReference type="Proteomes" id="UP000261600"/>
    </source>
</evidence>
<dbReference type="KEGG" id="malb:109959065"/>
<dbReference type="STRING" id="43700.ENSMALP00000005073"/>
<organism evidence="2 3">
    <name type="scientific">Monopterus albus</name>
    <name type="common">Swamp eel</name>
    <dbReference type="NCBI Taxonomy" id="43700"/>
    <lineage>
        <taxon>Eukaryota</taxon>
        <taxon>Metazoa</taxon>
        <taxon>Chordata</taxon>
        <taxon>Craniata</taxon>
        <taxon>Vertebrata</taxon>
        <taxon>Euteleostomi</taxon>
        <taxon>Actinopterygii</taxon>
        <taxon>Neopterygii</taxon>
        <taxon>Teleostei</taxon>
        <taxon>Neoteleostei</taxon>
        <taxon>Acanthomorphata</taxon>
        <taxon>Anabantaria</taxon>
        <taxon>Synbranchiformes</taxon>
        <taxon>Synbranchidae</taxon>
        <taxon>Monopterus</taxon>
    </lineage>
</organism>
<evidence type="ECO:0000256" key="1">
    <source>
        <dbReference type="SAM" id="MobiDB-lite"/>
    </source>
</evidence>
<dbReference type="GO" id="GO:0030336">
    <property type="term" value="P:negative regulation of cell migration"/>
    <property type="evidence" value="ECO:0007669"/>
    <property type="project" value="InterPro"/>
</dbReference>
<dbReference type="InterPro" id="IPR031466">
    <property type="entry name" value="MIIP"/>
</dbReference>
<dbReference type="GeneID" id="109959065"/>
<dbReference type="PANTHER" id="PTHR34831:SF1">
    <property type="entry name" value="MIGRATION AND INVASION-INHIBITORY PROTEIN"/>
    <property type="match status" value="1"/>
</dbReference>
<dbReference type="GO" id="GO:0010972">
    <property type="term" value="P:negative regulation of G2/M transition of mitotic cell cycle"/>
    <property type="evidence" value="ECO:0007669"/>
    <property type="project" value="InterPro"/>
</dbReference>
<feature type="region of interest" description="Disordered" evidence="1">
    <location>
        <begin position="334"/>
        <end position="373"/>
    </location>
</feature>
<dbReference type="Ensembl" id="ENSMALT00000005191.1">
    <property type="protein sequence ID" value="ENSMALP00000005073.1"/>
    <property type="gene ID" value="ENSMALG00000003665.1"/>
</dbReference>
<dbReference type="PANTHER" id="PTHR34831">
    <property type="entry name" value="MIGRATION AND INVASION-INHIBITORY PROTEIN"/>
    <property type="match status" value="1"/>
</dbReference>
<feature type="region of interest" description="Disordered" evidence="1">
    <location>
        <begin position="22"/>
        <end position="53"/>
    </location>
</feature>
<dbReference type="AlphaFoldDB" id="A0A3Q3IJW2"/>
<keyword evidence="3" id="KW-1185">Reference proteome</keyword>
<dbReference type="OrthoDB" id="10002384at2759"/>
<reference evidence="2" key="1">
    <citation type="submission" date="2025-08" db="UniProtKB">
        <authorList>
            <consortium name="Ensembl"/>
        </authorList>
    </citation>
    <scope>IDENTIFICATION</scope>
</reference>
<protein>
    <recommendedName>
        <fullName evidence="4">Migration and invasion inhibitory protein</fullName>
    </recommendedName>
</protein>
<accession>A0A3Q3IJW2</accession>
<feature type="compositionally biased region" description="Basic and acidic residues" evidence="1">
    <location>
        <begin position="23"/>
        <end position="53"/>
    </location>
</feature>
<sequence>MSSMDRLDALRERNKHLLNQLRQQREKLERLRGCSQGRKRERENEAEERREPEEMVTLTDGDRGYARAALAKPTVRFADTCERQTGIWQTLSTPSLSSEISAGDAQHTDSSDMFKDSDRHLRVQDGLQDMRPPITKSCLVNQGKEEREVRSQVTFQSDKCEEIPASDRHHLQPLLGYDWIAGVLDVEDSLIERSDKFFNDLRVFRSLNKDECVHSPETEFSEENHSGLALLTDKGDPEANRDTDQCTFSYRINSRLFPVPLHSQECCPVCKKHKSSHSHTAAQPALIRVSIPRSTLLPPYKYKAHRRCSFDPSESLGLPSHCLSGWVNTGQSTLPPPSSLDLRSSLNQNSSTGSRIEELEDLSIPQVSSNSDQIQDVSRLARHNFQHFSPKRKLGSTSYPVY</sequence>
<dbReference type="CTD" id="60672"/>
<name>A0A3Q3IJW2_MONAL</name>
<dbReference type="Pfam" id="PF15734">
    <property type="entry name" value="MIIP"/>
    <property type="match status" value="1"/>
</dbReference>
<dbReference type="RefSeq" id="XP_020453807.1">
    <property type="nucleotide sequence ID" value="XM_020598151.1"/>
</dbReference>